<evidence type="ECO:0000313" key="2">
    <source>
        <dbReference type="Proteomes" id="UP001501147"/>
    </source>
</evidence>
<organism evidence="1 2">
    <name type="scientific">Streptomyces sanyensis</name>
    <dbReference type="NCBI Taxonomy" id="568869"/>
    <lineage>
        <taxon>Bacteria</taxon>
        <taxon>Bacillati</taxon>
        <taxon>Actinomycetota</taxon>
        <taxon>Actinomycetes</taxon>
        <taxon>Kitasatosporales</taxon>
        <taxon>Streptomycetaceae</taxon>
        <taxon>Streptomyces</taxon>
    </lineage>
</organism>
<gene>
    <name evidence="1" type="ORF">GCM10023329_19210</name>
</gene>
<dbReference type="RefSeq" id="WP_345612066.1">
    <property type="nucleotide sequence ID" value="NZ_BAABJV010000003.1"/>
</dbReference>
<reference evidence="2" key="1">
    <citation type="journal article" date="2019" name="Int. J. Syst. Evol. Microbiol.">
        <title>The Global Catalogue of Microorganisms (GCM) 10K type strain sequencing project: providing services to taxonomists for standard genome sequencing and annotation.</title>
        <authorList>
            <consortium name="The Broad Institute Genomics Platform"/>
            <consortium name="The Broad Institute Genome Sequencing Center for Infectious Disease"/>
            <person name="Wu L."/>
            <person name="Ma J."/>
        </authorList>
    </citation>
    <scope>NUCLEOTIDE SEQUENCE [LARGE SCALE GENOMIC DNA]</scope>
    <source>
        <strain evidence="2">JCM 18324</strain>
    </source>
</reference>
<dbReference type="Proteomes" id="UP001501147">
    <property type="component" value="Unassembled WGS sequence"/>
</dbReference>
<comment type="caution">
    <text evidence="1">The sequence shown here is derived from an EMBL/GenBank/DDBJ whole genome shotgun (WGS) entry which is preliminary data.</text>
</comment>
<dbReference type="EMBL" id="BAABJV010000003">
    <property type="protein sequence ID" value="GAA4771943.1"/>
    <property type="molecule type" value="Genomic_DNA"/>
</dbReference>
<dbReference type="Gene3D" id="2.30.110.10">
    <property type="entry name" value="Electron Transport, Fmn-binding Protein, Chain A"/>
    <property type="match status" value="1"/>
</dbReference>
<evidence type="ECO:0000313" key="1">
    <source>
        <dbReference type="EMBL" id="GAA4771943.1"/>
    </source>
</evidence>
<protein>
    <submittedName>
        <fullName evidence="1">Pyridoxamine 5'-phosphate oxidase family protein</fullName>
    </submittedName>
</protein>
<accession>A0ABP9A3D1</accession>
<dbReference type="InterPro" id="IPR024747">
    <property type="entry name" value="Pyridox_Oxase-rel"/>
</dbReference>
<dbReference type="SUPFAM" id="SSF50475">
    <property type="entry name" value="FMN-binding split barrel"/>
    <property type="match status" value="1"/>
</dbReference>
<proteinExistence type="predicted"/>
<name>A0ABP9A3D1_9ACTN</name>
<sequence>MSTDQRHAIDLLSRVRYGRLATSVRAMPFVAPARHLVDEGAVLLRMHSRLSDHRACSGSVVAYSADNLESGASTLWSVQFTGTARIDSPTAEQLAAFGPAPRRINGEEYIPVYLRIDPRFATVHTLEHSEAT</sequence>
<dbReference type="InterPro" id="IPR012349">
    <property type="entry name" value="Split_barrel_FMN-bd"/>
</dbReference>
<dbReference type="Pfam" id="PF12900">
    <property type="entry name" value="Pyridox_ox_2"/>
    <property type="match status" value="1"/>
</dbReference>
<keyword evidence="2" id="KW-1185">Reference proteome</keyword>